<dbReference type="KEGG" id="vg:16511502"/>
<reference evidence="1 2" key="1">
    <citation type="submission" date="2013-02" db="EMBL/GenBank/DDBJ databases">
        <title>phiNIT1 genome sequensing.</title>
        <authorList>
            <person name="Ozaki T."/>
            <person name="Kaneko J."/>
        </authorList>
    </citation>
    <scope>NUCLEOTIDE SEQUENCE [LARGE SCALE GENOMIC DNA]</scope>
    <source>
        <strain evidence="1">PhiNIT1</strain>
    </source>
</reference>
<organism evidence="1 2">
    <name type="scientific">Bacillus phage phiNIT1</name>
    <dbReference type="NCBI Taxonomy" id="207656"/>
    <lineage>
        <taxon>Viruses</taxon>
        <taxon>Duplodnaviria</taxon>
        <taxon>Heunggongvirae</taxon>
        <taxon>Uroviricota</taxon>
        <taxon>Caudoviricetes</taxon>
        <taxon>Herelleviridae</taxon>
        <taxon>Bastillevirinae</taxon>
        <taxon>Nitunavirus</taxon>
        <taxon>Nitunavirus NIT1</taxon>
    </lineage>
</organism>
<evidence type="ECO:0000313" key="1">
    <source>
        <dbReference type="EMBL" id="BAN59649.1"/>
    </source>
</evidence>
<sequence length="129" mass="14583">MKCDFCKQEMIESSAECVLCGGEGCGFCSNTGKLRITGCNNPLCTPPDLSLEFDDELDDEYFVPCTQEEATHIRVVEEDLSGTGLTYGEVYEYLYDDHPSEETHYIIQDNGVPFYDFECVIDVTYLKQV</sequence>
<gene>
    <name evidence="1" type="primary">orf129b</name>
</gene>
<keyword evidence="2" id="KW-1185">Reference proteome</keyword>
<dbReference type="RefSeq" id="YP_008318417.1">
    <property type="nucleotide sequence ID" value="NC_021856.1"/>
</dbReference>
<dbReference type="Proteomes" id="UP000014701">
    <property type="component" value="Segment"/>
</dbReference>
<proteinExistence type="predicted"/>
<protein>
    <submittedName>
        <fullName evidence="1">Uncharacterized protein</fullName>
    </submittedName>
</protein>
<evidence type="ECO:0000313" key="2">
    <source>
        <dbReference type="Proteomes" id="UP000014701"/>
    </source>
</evidence>
<name>S6B1N9_9CAUD</name>
<dbReference type="EMBL" id="AP013029">
    <property type="protein sequence ID" value="BAN59649.1"/>
    <property type="molecule type" value="Genomic_DNA"/>
</dbReference>
<dbReference type="GeneID" id="16511502"/>
<accession>S6B1N9</accession>